<dbReference type="GO" id="GO:0005811">
    <property type="term" value="C:lipid droplet"/>
    <property type="evidence" value="ECO:0007669"/>
    <property type="project" value="TreeGrafter"/>
</dbReference>
<dbReference type="EMBL" id="VDMD01000034">
    <property type="protein sequence ID" value="TRM58608.1"/>
    <property type="molecule type" value="Genomic_DNA"/>
</dbReference>
<sequence length="262" mass="30073">MLWRALSWLKQKLDERVQKFVIRVLSAGPVPKHVAFVMDGNRRYARANHMKVQQGHSDGFVALRRLLGICLQLNVRCVSVYAFAIDNFKRPSEEVDALMALAEAKLRELCQHGDLLQQYGVRLNVIGRVDMLPESVREAVRVAEDLTRHNDRAILNLCMPYASRDEMTRAVQDAAQEKIDLGTRNTMVEEKDIEKHLMTSVAGSPPLDVLVRTSGVQRLSDYMLWQSCEGVQLHFSTTYWPEFGLSDFLPIILDYQRKQWCL</sequence>
<dbReference type="NCBIfam" id="TIGR00055">
    <property type="entry name" value="uppS"/>
    <property type="match status" value="1"/>
</dbReference>
<accession>A0A550C1I7</accession>
<keyword evidence="2 4" id="KW-0808">Transferase</keyword>
<evidence type="ECO:0000313" key="6">
    <source>
        <dbReference type="Proteomes" id="UP000320762"/>
    </source>
</evidence>
<dbReference type="InterPro" id="IPR001441">
    <property type="entry name" value="UPP_synth-like"/>
</dbReference>
<dbReference type="OrthoDB" id="4173905at2759"/>
<dbReference type="HAMAP" id="MF_01139">
    <property type="entry name" value="ISPT"/>
    <property type="match status" value="1"/>
</dbReference>
<evidence type="ECO:0000256" key="4">
    <source>
        <dbReference type="RuleBase" id="RU363018"/>
    </source>
</evidence>
<dbReference type="GO" id="GO:0045547">
    <property type="term" value="F:ditrans,polycis-polyprenyl diphosphate synthase [(2E,6E)-farnesyl diphosphate specific] activity"/>
    <property type="evidence" value="ECO:0007669"/>
    <property type="project" value="TreeGrafter"/>
</dbReference>
<evidence type="ECO:0000256" key="3">
    <source>
        <dbReference type="ARBA" id="ARBA00022842"/>
    </source>
</evidence>
<evidence type="ECO:0000313" key="5">
    <source>
        <dbReference type="EMBL" id="TRM58608.1"/>
    </source>
</evidence>
<dbReference type="Proteomes" id="UP000320762">
    <property type="component" value="Unassembled WGS sequence"/>
</dbReference>
<dbReference type="PROSITE" id="PS01066">
    <property type="entry name" value="UPP_SYNTHASE"/>
    <property type="match status" value="1"/>
</dbReference>
<dbReference type="EC" id="2.5.1.-" evidence="4"/>
<dbReference type="PANTHER" id="PTHR10291:SF43">
    <property type="entry name" value="DEHYDRODOLICHYL DIPHOSPHATE SYNTHASE COMPLEX SUBUNIT DHDDS"/>
    <property type="match status" value="1"/>
</dbReference>
<dbReference type="CDD" id="cd00475">
    <property type="entry name" value="Cis_IPPS"/>
    <property type="match status" value="1"/>
</dbReference>
<reference evidence="5 6" key="1">
    <citation type="journal article" date="2019" name="New Phytol.">
        <title>Comparative genomics reveals unique wood-decay strategies and fruiting body development in the Schizophyllaceae.</title>
        <authorList>
            <person name="Almasi E."/>
            <person name="Sahu N."/>
            <person name="Krizsan K."/>
            <person name="Balint B."/>
            <person name="Kovacs G.M."/>
            <person name="Kiss B."/>
            <person name="Cseklye J."/>
            <person name="Drula E."/>
            <person name="Henrissat B."/>
            <person name="Nagy I."/>
            <person name="Chovatia M."/>
            <person name="Adam C."/>
            <person name="LaButti K."/>
            <person name="Lipzen A."/>
            <person name="Riley R."/>
            <person name="Grigoriev I.V."/>
            <person name="Nagy L.G."/>
        </authorList>
    </citation>
    <scope>NUCLEOTIDE SEQUENCE [LARGE SCALE GENOMIC DNA]</scope>
    <source>
        <strain evidence="5 6">NL-1724</strain>
    </source>
</reference>
<keyword evidence="6" id="KW-1185">Reference proteome</keyword>
<dbReference type="GO" id="GO:0016020">
    <property type="term" value="C:membrane"/>
    <property type="evidence" value="ECO:0007669"/>
    <property type="project" value="TreeGrafter"/>
</dbReference>
<evidence type="ECO:0000256" key="1">
    <source>
        <dbReference type="ARBA" id="ARBA00005432"/>
    </source>
</evidence>
<dbReference type="GO" id="GO:0005783">
    <property type="term" value="C:endoplasmic reticulum"/>
    <property type="evidence" value="ECO:0007669"/>
    <property type="project" value="TreeGrafter"/>
</dbReference>
<dbReference type="SUPFAM" id="SSF64005">
    <property type="entry name" value="Undecaprenyl diphosphate synthase"/>
    <property type="match status" value="1"/>
</dbReference>
<comment type="caution">
    <text evidence="5">The sequence shown here is derived from an EMBL/GenBank/DDBJ whole genome shotgun (WGS) entry which is preliminary data.</text>
</comment>
<evidence type="ECO:0000256" key="2">
    <source>
        <dbReference type="ARBA" id="ARBA00022679"/>
    </source>
</evidence>
<dbReference type="GO" id="GO:1904423">
    <property type="term" value="C:dehydrodolichyl diphosphate synthase complex"/>
    <property type="evidence" value="ECO:0007669"/>
    <property type="project" value="TreeGrafter"/>
</dbReference>
<dbReference type="PANTHER" id="PTHR10291">
    <property type="entry name" value="DEHYDRODOLICHYL DIPHOSPHATE SYNTHASE FAMILY MEMBER"/>
    <property type="match status" value="1"/>
</dbReference>
<organism evidence="5 6">
    <name type="scientific">Schizophyllum amplum</name>
    <dbReference type="NCBI Taxonomy" id="97359"/>
    <lineage>
        <taxon>Eukaryota</taxon>
        <taxon>Fungi</taxon>
        <taxon>Dikarya</taxon>
        <taxon>Basidiomycota</taxon>
        <taxon>Agaricomycotina</taxon>
        <taxon>Agaricomycetes</taxon>
        <taxon>Agaricomycetidae</taxon>
        <taxon>Agaricales</taxon>
        <taxon>Schizophyllaceae</taxon>
        <taxon>Schizophyllum</taxon>
    </lineage>
</organism>
<dbReference type="Pfam" id="PF01255">
    <property type="entry name" value="Prenyltransf"/>
    <property type="match status" value="1"/>
</dbReference>
<dbReference type="STRING" id="97359.A0A550C1I7"/>
<dbReference type="Gene3D" id="3.40.1180.10">
    <property type="entry name" value="Decaprenyl diphosphate synthase-like"/>
    <property type="match status" value="1"/>
</dbReference>
<keyword evidence="3" id="KW-0460">Magnesium</keyword>
<dbReference type="AlphaFoldDB" id="A0A550C1I7"/>
<comment type="similarity">
    <text evidence="1 4">Belongs to the UPP synthase family.</text>
</comment>
<dbReference type="GO" id="GO:0016094">
    <property type="term" value="P:polyprenol biosynthetic process"/>
    <property type="evidence" value="ECO:0007669"/>
    <property type="project" value="TreeGrafter"/>
</dbReference>
<dbReference type="InterPro" id="IPR018520">
    <property type="entry name" value="UPP_synth-like_CS"/>
</dbReference>
<gene>
    <name evidence="5" type="ORF">BD626DRAFT_510806</name>
</gene>
<name>A0A550C1I7_9AGAR</name>
<protein>
    <recommendedName>
        <fullName evidence="4">Alkyl transferase</fullName>
        <ecNumber evidence="4">2.5.1.-</ecNumber>
    </recommendedName>
</protein>
<dbReference type="FunFam" id="3.40.1180.10:FF:000005">
    <property type="entry name" value="Alkyl transferase"/>
    <property type="match status" value="1"/>
</dbReference>
<dbReference type="InterPro" id="IPR036424">
    <property type="entry name" value="UPP_synth-like_sf"/>
</dbReference>
<proteinExistence type="inferred from homology"/>